<evidence type="ECO:0000256" key="6">
    <source>
        <dbReference type="ARBA" id="ARBA00022989"/>
    </source>
</evidence>
<dbReference type="Gene3D" id="1.20.1250.20">
    <property type="entry name" value="MFS general substrate transporter like domains"/>
    <property type="match status" value="3"/>
</dbReference>
<dbReference type="GO" id="GO:0016020">
    <property type="term" value="C:membrane"/>
    <property type="evidence" value="ECO:0007669"/>
    <property type="project" value="UniProtKB-SubCell"/>
</dbReference>
<evidence type="ECO:0000256" key="1">
    <source>
        <dbReference type="ARBA" id="ARBA00004141"/>
    </source>
</evidence>
<gene>
    <name evidence="9" type="ORF">GSOID_T00007180001</name>
</gene>
<evidence type="ECO:0000256" key="2">
    <source>
        <dbReference type="ARBA" id="ARBA00005982"/>
    </source>
</evidence>
<keyword evidence="10" id="KW-1185">Reference proteome</keyword>
<name>E4XX02_OIKDI</name>
<dbReference type="InParanoid" id="E4XX02"/>
<feature type="transmembrane region" description="Helical" evidence="8">
    <location>
        <begin position="272"/>
        <end position="290"/>
    </location>
</feature>
<feature type="transmembrane region" description="Helical" evidence="8">
    <location>
        <begin position="590"/>
        <end position="607"/>
    </location>
</feature>
<evidence type="ECO:0000256" key="7">
    <source>
        <dbReference type="ARBA" id="ARBA00023136"/>
    </source>
</evidence>
<keyword evidence="6 8" id="KW-1133">Transmembrane helix</keyword>
<keyword evidence="4" id="KW-0813">Transport</keyword>
<keyword evidence="5" id="KW-0571">Peptide transport</keyword>
<feature type="transmembrane region" description="Helical" evidence="8">
    <location>
        <begin position="550"/>
        <end position="570"/>
    </location>
</feature>
<organism evidence="9">
    <name type="scientific">Oikopleura dioica</name>
    <name type="common">Tunicate</name>
    <dbReference type="NCBI Taxonomy" id="34765"/>
    <lineage>
        <taxon>Eukaryota</taxon>
        <taxon>Metazoa</taxon>
        <taxon>Chordata</taxon>
        <taxon>Tunicata</taxon>
        <taxon>Appendicularia</taxon>
        <taxon>Copelata</taxon>
        <taxon>Oikopleuridae</taxon>
        <taxon>Oikopleura</taxon>
    </lineage>
</organism>
<evidence type="ECO:0000313" key="10">
    <source>
        <dbReference type="Proteomes" id="UP000001307"/>
    </source>
</evidence>
<evidence type="ECO:0000256" key="4">
    <source>
        <dbReference type="ARBA" id="ARBA00022847"/>
    </source>
</evidence>
<feature type="transmembrane region" description="Helical" evidence="8">
    <location>
        <begin position="215"/>
        <end position="237"/>
    </location>
</feature>
<proteinExistence type="inferred from homology"/>
<reference evidence="9" key="1">
    <citation type="journal article" date="2010" name="Science">
        <title>Plasticity of animal genome architecture unmasked by rapid evolution of a pelagic tunicate.</title>
        <authorList>
            <person name="Denoeud F."/>
            <person name="Henriet S."/>
            <person name="Mungpakdee S."/>
            <person name="Aury J.M."/>
            <person name="Da Silva C."/>
            <person name="Brinkmann H."/>
            <person name="Mikhaleva J."/>
            <person name="Olsen L.C."/>
            <person name="Jubin C."/>
            <person name="Canestro C."/>
            <person name="Bouquet J.M."/>
            <person name="Danks G."/>
            <person name="Poulain J."/>
            <person name="Campsteijn C."/>
            <person name="Adamski M."/>
            <person name="Cross I."/>
            <person name="Yadetie F."/>
            <person name="Muffato M."/>
            <person name="Louis A."/>
            <person name="Butcher S."/>
            <person name="Tsagkogeorga G."/>
            <person name="Konrad A."/>
            <person name="Singh S."/>
            <person name="Jensen M.F."/>
            <person name="Cong E.H."/>
            <person name="Eikeseth-Otteraa H."/>
            <person name="Noel B."/>
            <person name="Anthouard V."/>
            <person name="Porcel B.M."/>
            <person name="Kachouri-Lafond R."/>
            <person name="Nishino A."/>
            <person name="Ugolini M."/>
            <person name="Chourrout P."/>
            <person name="Nishida H."/>
            <person name="Aasland R."/>
            <person name="Huzurbazar S."/>
            <person name="Westhof E."/>
            <person name="Delsuc F."/>
            <person name="Lehrach H."/>
            <person name="Reinhardt R."/>
            <person name="Weissenbach J."/>
            <person name="Roy S.W."/>
            <person name="Artiguenave F."/>
            <person name="Postlethwait J.H."/>
            <person name="Manak J.R."/>
            <person name="Thompson E.M."/>
            <person name="Jaillon O."/>
            <person name="Du Pasquier L."/>
            <person name="Boudinot P."/>
            <person name="Liberles D.A."/>
            <person name="Volff J.N."/>
            <person name="Philippe H."/>
            <person name="Lenhard B."/>
            <person name="Roest Crollius H."/>
            <person name="Wincker P."/>
            <person name="Chourrout D."/>
        </authorList>
    </citation>
    <scope>NUCLEOTIDE SEQUENCE [LARGE SCALE GENOMIC DNA]</scope>
</reference>
<dbReference type="AlphaFoldDB" id="E4XX02"/>
<comment type="subcellular location">
    <subcellularLocation>
        <location evidence="1">Membrane</location>
        <topology evidence="1">Multi-pass membrane protein</topology>
    </subcellularLocation>
</comment>
<evidence type="ECO:0000256" key="5">
    <source>
        <dbReference type="ARBA" id="ARBA00022856"/>
    </source>
</evidence>
<feature type="transmembrane region" description="Helical" evidence="8">
    <location>
        <begin position="302"/>
        <end position="323"/>
    </location>
</feature>
<feature type="transmembrane region" description="Helical" evidence="8">
    <location>
        <begin position="95"/>
        <end position="113"/>
    </location>
</feature>
<dbReference type="EMBL" id="FN653262">
    <property type="protein sequence ID" value="CBY14196.1"/>
    <property type="molecule type" value="Genomic_DNA"/>
</dbReference>
<feature type="transmembrane region" description="Helical" evidence="8">
    <location>
        <begin position="53"/>
        <end position="75"/>
    </location>
</feature>
<dbReference type="InterPro" id="IPR036259">
    <property type="entry name" value="MFS_trans_sf"/>
</dbReference>
<protein>
    <submittedName>
        <fullName evidence="9">Uncharacterized protein</fullName>
    </submittedName>
</protein>
<dbReference type="GO" id="GO:0015293">
    <property type="term" value="F:symporter activity"/>
    <property type="evidence" value="ECO:0007669"/>
    <property type="project" value="UniProtKB-KW"/>
</dbReference>
<dbReference type="InterPro" id="IPR000109">
    <property type="entry name" value="POT_fam"/>
</dbReference>
<feature type="transmembrane region" description="Helical" evidence="8">
    <location>
        <begin position="133"/>
        <end position="154"/>
    </location>
</feature>
<keyword evidence="4" id="KW-0769">Symport</keyword>
<evidence type="ECO:0000256" key="3">
    <source>
        <dbReference type="ARBA" id="ARBA00022692"/>
    </source>
</evidence>
<comment type="similarity">
    <text evidence="2">Belongs to the major facilitator superfamily. Proton-dependent oligopeptide transporter (POT/PTR) (TC 2.A.17) family.</text>
</comment>
<dbReference type="PANTHER" id="PTHR11654">
    <property type="entry name" value="OLIGOPEPTIDE TRANSPORTER-RELATED"/>
    <property type="match status" value="1"/>
</dbReference>
<keyword evidence="3 8" id="KW-0812">Transmembrane</keyword>
<evidence type="ECO:0000256" key="8">
    <source>
        <dbReference type="SAM" id="Phobius"/>
    </source>
</evidence>
<sequence length="639" mass="71141">MRSVLVLFLKDILDYSDDDATVWYHAFVTLTYIWPLILAILADSFLGKYKTILIAICVYVTGAILASIGTVPGVFGDGYVENEEGDNWWRLSQTAVRGVSLSGLMLIAFGNGMKSCVAPMGGDQFEPEDSTNISRFFAAFYFSTNVGAFVTQFITPLLRDVQCGMDEYGVESCYLLSFWTSTGIIFVALLLFLGGTPWYYEKPSEGSPLLKHGFGAIKIIGSILIMYIPVPFFWALFDLQGSRWTLSALQLNGKLSDTFYILPDQIQSLNPLFVLFLIPLCNSVVFPLLARCNILKTPLQKMSTGMFLAVGAFIISGFLQIGIEDGLTPVPDYYGQTVVVVANGDSRCAEFTVSSDIWEEPMKLKNGERTETYGTVLEVGLVRGEQLHVTCTANPLYSQQIALTEENIKENSVNTFFIHESGFDVFEARYAKSSNNYVIFQMLNPTGLYATLSQPNNDNSFPSNFKEIGRLEPGGINNANVSTTTYDSKSTGFDLQINLYESRMGTSWINMKICETLIKGVSAIYTLIITETASSCVINVHKDSNSAKLSIMWFIPQYFVMTLAEVLINVTGVEWAYTEAPPSMKSVVNAFWVLTVCVGNLIDLIIVSIKFTEKQSSEYFLFGTSLISLSFIKIYYFYR</sequence>
<keyword evidence="7 8" id="KW-0472">Membrane</keyword>
<dbReference type="Proteomes" id="UP000001307">
    <property type="component" value="Unassembled WGS sequence"/>
</dbReference>
<evidence type="ECO:0000313" key="9">
    <source>
        <dbReference type="EMBL" id="CBY14196.1"/>
    </source>
</evidence>
<feature type="transmembrane region" description="Helical" evidence="8">
    <location>
        <begin position="174"/>
        <end position="194"/>
    </location>
</feature>
<dbReference type="SUPFAM" id="SSF103473">
    <property type="entry name" value="MFS general substrate transporter"/>
    <property type="match status" value="1"/>
</dbReference>
<dbReference type="Pfam" id="PF00854">
    <property type="entry name" value="PTR2"/>
    <property type="match status" value="3"/>
</dbReference>
<dbReference type="GO" id="GO:0015833">
    <property type="term" value="P:peptide transport"/>
    <property type="evidence" value="ECO:0007669"/>
    <property type="project" value="UniProtKB-KW"/>
</dbReference>
<feature type="transmembrane region" description="Helical" evidence="8">
    <location>
        <begin position="619"/>
        <end position="638"/>
    </location>
</feature>
<keyword evidence="5" id="KW-0653">Protein transport</keyword>
<dbReference type="OrthoDB" id="205993at2759"/>
<accession>E4XX02</accession>
<feature type="transmembrane region" description="Helical" evidence="8">
    <location>
        <begin position="22"/>
        <end position="41"/>
    </location>
</feature>